<dbReference type="Proteomes" id="UP000248090">
    <property type="component" value="Unassembled WGS sequence"/>
</dbReference>
<gene>
    <name evidence="2" type="ORF">WH50_13500</name>
</gene>
<dbReference type="Gene3D" id="3.30.70.920">
    <property type="match status" value="1"/>
</dbReference>
<dbReference type="Pfam" id="PF01037">
    <property type="entry name" value="AsnC_trans_reg"/>
    <property type="match status" value="1"/>
</dbReference>
<feature type="domain" description="Transcription regulator AsnC/Lrp ligand binding" evidence="1">
    <location>
        <begin position="9"/>
        <end position="76"/>
    </location>
</feature>
<evidence type="ECO:0000259" key="1">
    <source>
        <dbReference type="Pfam" id="PF01037"/>
    </source>
</evidence>
<dbReference type="InterPro" id="IPR011008">
    <property type="entry name" value="Dimeric_a/b-barrel"/>
</dbReference>
<sequence length="89" mass="9991">MVTFIILFNIEKRLINTVAEQLVDIEGISEVYSVSGNFDLVAIARVRSNDELANLVTEELLPIEGITKTQTMLAFKAYSRHDLDAMFAI</sequence>
<dbReference type="EMBL" id="LAPT01000065">
    <property type="protein sequence ID" value="PXF30766.1"/>
    <property type="molecule type" value="Genomic_DNA"/>
</dbReference>
<proteinExistence type="predicted"/>
<keyword evidence="3" id="KW-1185">Reference proteome</keyword>
<evidence type="ECO:0000313" key="3">
    <source>
        <dbReference type="Proteomes" id="UP000248090"/>
    </source>
</evidence>
<protein>
    <submittedName>
        <fullName evidence="2">AsnC family transcriptional regulator</fullName>
    </submittedName>
</protein>
<name>A0ABX5LWU2_9GAMM</name>
<reference evidence="2 3" key="1">
    <citation type="submission" date="2015-03" db="EMBL/GenBank/DDBJ databases">
        <authorList>
            <person name="Krishnan R."/>
            <person name="Midha S."/>
            <person name="Patil P.B."/>
            <person name="Rameshkumar N."/>
        </authorList>
    </citation>
    <scope>NUCLEOTIDE SEQUENCE [LARGE SCALE GENOMIC DNA]</scope>
    <source>
        <strain evidence="2 3">L1E11</strain>
    </source>
</reference>
<comment type="caution">
    <text evidence="2">The sequence shown here is derived from an EMBL/GenBank/DDBJ whole genome shotgun (WGS) entry which is preliminary data.</text>
</comment>
<evidence type="ECO:0000313" key="2">
    <source>
        <dbReference type="EMBL" id="PXF30766.1"/>
    </source>
</evidence>
<dbReference type="RefSeq" id="WP_110187797.1">
    <property type="nucleotide sequence ID" value="NZ_CP177354.1"/>
</dbReference>
<dbReference type="InterPro" id="IPR019887">
    <property type="entry name" value="Tscrpt_reg_AsnC/Lrp_C"/>
</dbReference>
<organism evidence="2 3">
    <name type="scientific">Pokkaliibacter plantistimulans</name>
    <dbReference type="NCBI Taxonomy" id="1635171"/>
    <lineage>
        <taxon>Bacteria</taxon>
        <taxon>Pseudomonadati</taxon>
        <taxon>Pseudomonadota</taxon>
        <taxon>Gammaproteobacteria</taxon>
        <taxon>Oceanospirillales</taxon>
        <taxon>Balneatrichaceae</taxon>
        <taxon>Pokkaliibacter</taxon>
    </lineage>
</organism>
<accession>A0ABX5LWU2</accession>
<dbReference type="SUPFAM" id="SSF54909">
    <property type="entry name" value="Dimeric alpha+beta barrel"/>
    <property type="match status" value="1"/>
</dbReference>